<dbReference type="NCBIfam" id="TIGR01730">
    <property type="entry name" value="RND_mfp"/>
    <property type="match status" value="1"/>
</dbReference>
<sequence length="388" mass="42385">MYILRFLFPGLVLLASCQPQSDVPAETTATPAKPANADEISLSTEQVRAAGISIGGFAWRNMTTAVQANGTIDVPPQNRVDISAVMGGYVQAVQILPGQRVPKGATVAILRHPDYLKLQQEYLQSRARVAFLRQELERQQTLDAEDVGAKRKLQQAQADYATEQAAQRSLAAQVQMLGLSVSKLNTGTISPTVALKTPLGGYVTAVNMNPGQYVTPQDVLVEILDRSDLHLELKVFERDIARVKVGQRILFTIPNRQTGEEMVARVFLVGRAFSPEARTVSVHAHLEPNREDLIPGQYVRGSIQTEGSRQRTLPEDAIIQAGDISYVFAQTSTAGQPAFHRYKVKTGPSEDGTVAVTLLEPVPDTVRMVQHGAYFLQAELTKGSSEEE</sequence>
<feature type="domain" description="CusB-like beta-barrel" evidence="4">
    <location>
        <begin position="231"/>
        <end position="306"/>
    </location>
</feature>
<dbReference type="SUPFAM" id="SSF111369">
    <property type="entry name" value="HlyD-like secretion proteins"/>
    <property type="match status" value="1"/>
</dbReference>
<accession>A0A7G7W4T7</accession>
<organism evidence="5 6">
    <name type="scientific">Hymenobacter sediminicola</name>
    <dbReference type="NCBI Taxonomy" id="2761579"/>
    <lineage>
        <taxon>Bacteria</taxon>
        <taxon>Pseudomonadati</taxon>
        <taxon>Bacteroidota</taxon>
        <taxon>Cytophagia</taxon>
        <taxon>Cytophagales</taxon>
        <taxon>Hymenobacteraceae</taxon>
        <taxon>Hymenobacter</taxon>
    </lineage>
</organism>
<dbReference type="PANTHER" id="PTHR30097:SF4">
    <property type="entry name" value="SLR6042 PROTEIN"/>
    <property type="match status" value="1"/>
</dbReference>
<keyword evidence="3" id="KW-0732">Signal</keyword>
<dbReference type="Pfam" id="PF25954">
    <property type="entry name" value="Beta-barrel_RND_2"/>
    <property type="match status" value="1"/>
</dbReference>
<evidence type="ECO:0000256" key="1">
    <source>
        <dbReference type="ARBA" id="ARBA00009477"/>
    </source>
</evidence>
<dbReference type="RefSeq" id="WP_185887310.1">
    <property type="nucleotide sequence ID" value="NZ_CP060202.1"/>
</dbReference>
<dbReference type="GO" id="GO:0030313">
    <property type="term" value="C:cell envelope"/>
    <property type="evidence" value="ECO:0007669"/>
    <property type="project" value="TreeGrafter"/>
</dbReference>
<dbReference type="GO" id="GO:0022857">
    <property type="term" value="F:transmembrane transporter activity"/>
    <property type="evidence" value="ECO:0007669"/>
    <property type="project" value="InterPro"/>
</dbReference>
<evidence type="ECO:0000259" key="4">
    <source>
        <dbReference type="Pfam" id="PF25954"/>
    </source>
</evidence>
<gene>
    <name evidence="5" type="ORF">H4317_14590</name>
</gene>
<name>A0A7G7W4T7_9BACT</name>
<dbReference type="GO" id="GO:0060003">
    <property type="term" value="P:copper ion export"/>
    <property type="evidence" value="ECO:0007669"/>
    <property type="project" value="TreeGrafter"/>
</dbReference>
<evidence type="ECO:0000256" key="3">
    <source>
        <dbReference type="SAM" id="SignalP"/>
    </source>
</evidence>
<dbReference type="AlphaFoldDB" id="A0A7G7W4T7"/>
<dbReference type="InterPro" id="IPR051909">
    <property type="entry name" value="MFP_Cation_Efflux"/>
</dbReference>
<protein>
    <submittedName>
        <fullName evidence="5">Efflux RND transporter periplasmic adaptor subunit</fullName>
    </submittedName>
</protein>
<feature type="signal peptide" evidence="3">
    <location>
        <begin position="1"/>
        <end position="21"/>
    </location>
</feature>
<dbReference type="GO" id="GO:0016020">
    <property type="term" value="C:membrane"/>
    <property type="evidence" value="ECO:0007669"/>
    <property type="project" value="InterPro"/>
</dbReference>
<dbReference type="Gene3D" id="2.40.50.100">
    <property type="match status" value="1"/>
</dbReference>
<dbReference type="KEGG" id="hsk:H4317_14590"/>
<evidence type="ECO:0000313" key="5">
    <source>
        <dbReference type="EMBL" id="QNH61380.1"/>
    </source>
</evidence>
<evidence type="ECO:0000256" key="2">
    <source>
        <dbReference type="ARBA" id="ARBA00022448"/>
    </source>
</evidence>
<dbReference type="Proteomes" id="UP000515489">
    <property type="component" value="Chromosome"/>
</dbReference>
<dbReference type="Gene3D" id="1.10.287.470">
    <property type="entry name" value="Helix hairpin bin"/>
    <property type="match status" value="1"/>
</dbReference>
<dbReference type="EMBL" id="CP060202">
    <property type="protein sequence ID" value="QNH61380.1"/>
    <property type="molecule type" value="Genomic_DNA"/>
</dbReference>
<dbReference type="InterPro" id="IPR058792">
    <property type="entry name" value="Beta-barrel_RND_2"/>
</dbReference>
<keyword evidence="2" id="KW-0813">Transport</keyword>
<proteinExistence type="inferred from homology"/>
<dbReference type="PANTHER" id="PTHR30097">
    <property type="entry name" value="CATION EFFLUX SYSTEM PROTEIN CUSB"/>
    <property type="match status" value="1"/>
</dbReference>
<feature type="chain" id="PRO_5028833312" evidence="3">
    <location>
        <begin position="22"/>
        <end position="388"/>
    </location>
</feature>
<keyword evidence="6" id="KW-1185">Reference proteome</keyword>
<reference evidence="5 6" key="1">
    <citation type="submission" date="2020-08" db="EMBL/GenBank/DDBJ databases">
        <title>Hymenobacter sp. S2-20-2 genome sequencing.</title>
        <authorList>
            <person name="Jin L."/>
        </authorList>
    </citation>
    <scope>NUCLEOTIDE SEQUENCE [LARGE SCALE GENOMIC DNA]</scope>
    <source>
        <strain evidence="5 6">S2-20-2</strain>
    </source>
</reference>
<dbReference type="InterPro" id="IPR006143">
    <property type="entry name" value="RND_pump_MFP"/>
</dbReference>
<dbReference type="Gene3D" id="2.40.420.20">
    <property type="match status" value="1"/>
</dbReference>
<evidence type="ECO:0000313" key="6">
    <source>
        <dbReference type="Proteomes" id="UP000515489"/>
    </source>
</evidence>
<comment type="similarity">
    <text evidence="1">Belongs to the membrane fusion protein (MFP) (TC 8.A.1) family.</text>
</comment>
<dbReference type="GO" id="GO:0015679">
    <property type="term" value="P:plasma membrane copper ion transport"/>
    <property type="evidence" value="ECO:0007669"/>
    <property type="project" value="TreeGrafter"/>
</dbReference>
<dbReference type="PROSITE" id="PS51257">
    <property type="entry name" value="PROKAR_LIPOPROTEIN"/>
    <property type="match status" value="1"/>
</dbReference>